<dbReference type="InterPro" id="IPR011694">
    <property type="entry name" value="Ixonnexin-like"/>
</dbReference>
<comment type="subcellular location">
    <subcellularLocation>
        <location evidence="1">Secreted</location>
    </subcellularLocation>
</comment>
<evidence type="ECO:0000256" key="4">
    <source>
        <dbReference type="SAM" id="SignalP"/>
    </source>
</evidence>
<feature type="compositionally biased region" description="Basic and acidic residues" evidence="3">
    <location>
        <begin position="74"/>
        <end position="85"/>
    </location>
</feature>
<dbReference type="Proteomes" id="UP001321473">
    <property type="component" value="Unassembled WGS sequence"/>
</dbReference>
<feature type="compositionally biased region" description="Low complexity" evidence="3">
    <location>
        <begin position="89"/>
        <end position="99"/>
    </location>
</feature>
<dbReference type="AlphaFoldDB" id="A0AAQ4D9K7"/>
<feature type="region of interest" description="Disordered" evidence="3">
    <location>
        <begin position="74"/>
        <end position="159"/>
    </location>
</feature>
<name>A0AAQ4D9K7_AMBAM</name>
<accession>A0AAQ4D9K7</accession>
<gene>
    <name evidence="5" type="ORF">V5799_003226</name>
</gene>
<evidence type="ECO:0000256" key="1">
    <source>
        <dbReference type="ARBA" id="ARBA00004613"/>
    </source>
</evidence>
<evidence type="ECO:0000313" key="5">
    <source>
        <dbReference type="EMBL" id="KAK8759147.1"/>
    </source>
</evidence>
<dbReference type="EMBL" id="JARKHS020033384">
    <property type="protein sequence ID" value="KAK8759147.1"/>
    <property type="molecule type" value="Genomic_DNA"/>
</dbReference>
<keyword evidence="6" id="KW-1185">Reference proteome</keyword>
<evidence type="ECO:0008006" key="7">
    <source>
        <dbReference type="Google" id="ProtNLM"/>
    </source>
</evidence>
<evidence type="ECO:0000313" key="6">
    <source>
        <dbReference type="Proteomes" id="UP001321473"/>
    </source>
</evidence>
<feature type="compositionally biased region" description="Pro residues" evidence="3">
    <location>
        <begin position="147"/>
        <end position="159"/>
    </location>
</feature>
<proteinExistence type="predicted"/>
<reference evidence="5 6" key="1">
    <citation type="journal article" date="2023" name="Arcadia Sci">
        <title>De novo assembly of a long-read Amblyomma americanum tick genome.</title>
        <authorList>
            <person name="Chou S."/>
            <person name="Poskanzer K.E."/>
            <person name="Rollins M."/>
            <person name="Thuy-Boun P.S."/>
        </authorList>
    </citation>
    <scope>NUCLEOTIDE SEQUENCE [LARGE SCALE GENOMIC DNA]</scope>
    <source>
        <strain evidence="5">F_SG_1</strain>
        <tissue evidence="5">Salivary glands</tissue>
    </source>
</reference>
<feature type="chain" id="PRO_5042933685" description="Secreted protein" evidence="4">
    <location>
        <begin position="18"/>
        <end position="159"/>
    </location>
</feature>
<protein>
    <recommendedName>
        <fullName evidence="7">Secreted protein</fullName>
    </recommendedName>
</protein>
<comment type="caution">
    <text evidence="5">The sequence shown here is derived from an EMBL/GenBank/DDBJ whole genome shotgun (WGS) entry which is preliminary data.</text>
</comment>
<keyword evidence="2" id="KW-0964">Secreted</keyword>
<organism evidence="5 6">
    <name type="scientific">Amblyomma americanum</name>
    <name type="common">Lone star tick</name>
    <dbReference type="NCBI Taxonomy" id="6943"/>
    <lineage>
        <taxon>Eukaryota</taxon>
        <taxon>Metazoa</taxon>
        <taxon>Ecdysozoa</taxon>
        <taxon>Arthropoda</taxon>
        <taxon>Chelicerata</taxon>
        <taxon>Arachnida</taxon>
        <taxon>Acari</taxon>
        <taxon>Parasitiformes</taxon>
        <taxon>Ixodida</taxon>
        <taxon>Ixodoidea</taxon>
        <taxon>Ixodidae</taxon>
        <taxon>Amblyomminae</taxon>
        <taxon>Amblyomma</taxon>
    </lineage>
</organism>
<feature type="signal peptide" evidence="4">
    <location>
        <begin position="1"/>
        <end position="17"/>
    </location>
</feature>
<dbReference type="Pfam" id="PF07771">
    <property type="entry name" value="TSGP1"/>
    <property type="match status" value="1"/>
</dbReference>
<dbReference type="GO" id="GO:0005576">
    <property type="term" value="C:extracellular region"/>
    <property type="evidence" value="ECO:0007669"/>
    <property type="project" value="UniProtKB-SubCell"/>
</dbReference>
<evidence type="ECO:0000256" key="2">
    <source>
        <dbReference type="ARBA" id="ARBA00022525"/>
    </source>
</evidence>
<evidence type="ECO:0000256" key="3">
    <source>
        <dbReference type="SAM" id="MobiDB-lite"/>
    </source>
</evidence>
<sequence>MEIRPFLIACFLAAVAARSPFYGDPRWRCISRAPGDNPGEVHIVEKPDLCIYFCSNDNSTWNFGLYLDKTPCKTEGKDGTCKEGECIEPEAPGPEGAVPGKKKEKAGKRPKEGGEDVGTGSTAPTQPPPPPPGDLEDADANRNETESPPPPPGPVSTSD</sequence>
<keyword evidence="4" id="KW-0732">Signal</keyword>